<dbReference type="NCBIfam" id="TIGR01983">
    <property type="entry name" value="UbiG"/>
    <property type="match status" value="1"/>
</dbReference>
<dbReference type="Proteomes" id="UP000262917">
    <property type="component" value="Unassembled WGS sequence"/>
</dbReference>
<sequence length="236" mass="25937">MNQSQNVDAAEIAHFNRIAQLWWDPAGKMGQLHAINGLRLRFITDRIPVAHPRVVDVGCGGGILTEALHKAGARVTGIDLSELSLKVARQHAERGGLDIDYRYMDVETLAQEEAGSFDAVTCMEMLEHVPRPDRVIAACATLLKPGGVAFFSTINRTFKAFAFAIVAGEYILGLLPRGTHSYGKLIRPGELRAWAGAAGLEFSAVASLMYNPLTRRFRVAPDREDINYMAGFIRKD</sequence>
<dbReference type="EC" id="2.1.1.64" evidence="5"/>
<feature type="binding site" evidence="5">
    <location>
        <position position="123"/>
    </location>
    <ligand>
        <name>S-adenosyl-L-methionine</name>
        <dbReference type="ChEBI" id="CHEBI:59789"/>
    </ligand>
</feature>
<dbReference type="GO" id="GO:0061542">
    <property type="term" value="F:3-demethylubiquinol 3-O-methyltransferase activity"/>
    <property type="evidence" value="ECO:0007669"/>
    <property type="project" value="UniProtKB-UniRule"/>
</dbReference>
<dbReference type="SUPFAM" id="SSF53335">
    <property type="entry name" value="S-adenosyl-L-methionine-dependent methyltransferases"/>
    <property type="match status" value="1"/>
</dbReference>
<evidence type="ECO:0000256" key="3">
    <source>
        <dbReference type="ARBA" id="ARBA00022688"/>
    </source>
</evidence>
<dbReference type="HAMAP" id="MF_00472">
    <property type="entry name" value="UbiG"/>
    <property type="match status" value="1"/>
</dbReference>
<feature type="binding site" evidence="5">
    <location>
        <position position="39"/>
    </location>
    <ligand>
        <name>S-adenosyl-L-methionine</name>
        <dbReference type="ChEBI" id="CHEBI:59789"/>
    </ligand>
</feature>
<comment type="similarity">
    <text evidence="5">Belongs to the methyltransferase superfamily. UbiG/COQ3 family.</text>
</comment>
<dbReference type="InterPro" id="IPR013216">
    <property type="entry name" value="Methyltransf_11"/>
</dbReference>
<dbReference type="InterPro" id="IPR029063">
    <property type="entry name" value="SAM-dependent_MTases_sf"/>
</dbReference>
<proteinExistence type="inferred from homology"/>
<name>A0A372DP41_9GAMM</name>
<reference evidence="7 8" key="1">
    <citation type="submission" date="2018-08" db="EMBL/GenBank/DDBJ databases">
        <title>Lysobacter weifangensis sp. nov., a new member of the family 'Xanthomonadaceae', isolated from soil in a farmland.</title>
        <authorList>
            <person name="Zhao H."/>
        </authorList>
    </citation>
    <scope>NUCLEOTIDE SEQUENCE [LARGE SCALE GENOMIC DNA]</scope>
    <source>
        <strain evidence="7 8">WF-2</strain>
    </source>
</reference>
<dbReference type="Gene3D" id="3.40.50.150">
    <property type="entry name" value="Vaccinia Virus protein VP39"/>
    <property type="match status" value="1"/>
</dbReference>
<comment type="catalytic activity">
    <reaction evidence="5">
        <text>a 3-(all-trans-polyprenyl)benzene-1,2-diol + S-adenosyl-L-methionine = a 2-methoxy-6-(all-trans-polyprenyl)phenol + S-adenosyl-L-homocysteine + H(+)</text>
        <dbReference type="Rhea" id="RHEA:31411"/>
        <dbReference type="Rhea" id="RHEA-COMP:9550"/>
        <dbReference type="Rhea" id="RHEA-COMP:9551"/>
        <dbReference type="ChEBI" id="CHEBI:15378"/>
        <dbReference type="ChEBI" id="CHEBI:57856"/>
        <dbReference type="ChEBI" id="CHEBI:59789"/>
        <dbReference type="ChEBI" id="CHEBI:62729"/>
        <dbReference type="ChEBI" id="CHEBI:62731"/>
        <dbReference type="EC" id="2.1.1.222"/>
    </reaction>
</comment>
<dbReference type="UniPathway" id="UPA00232"/>
<dbReference type="Pfam" id="PF08241">
    <property type="entry name" value="Methyltransf_11"/>
    <property type="match status" value="1"/>
</dbReference>
<dbReference type="GO" id="GO:0102208">
    <property type="term" value="F:2-polyprenyl-6-hydroxyphenol methylase activity"/>
    <property type="evidence" value="ECO:0007669"/>
    <property type="project" value="UniProtKB-EC"/>
</dbReference>
<keyword evidence="4 5" id="KW-0949">S-adenosyl-L-methionine</keyword>
<dbReference type="EC" id="2.1.1.222" evidence="5"/>
<keyword evidence="2 5" id="KW-0808">Transferase</keyword>
<evidence type="ECO:0000313" key="8">
    <source>
        <dbReference type="Proteomes" id="UP000262917"/>
    </source>
</evidence>
<comment type="pathway">
    <text evidence="5">Cofactor biosynthesis; ubiquinone biosynthesis.</text>
</comment>
<keyword evidence="3 5" id="KW-0831">Ubiquinone biosynthesis</keyword>
<gene>
    <name evidence="5 7" type="primary">ubiG</name>
    <name evidence="7" type="ORF">D0Y53_05480</name>
</gene>
<evidence type="ECO:0000313" key="7">
    <source>
        <dbReference type="EMBL" id="RFP61177.1"/>
    </source>
</evidence>
<evidence type="ECO:0000259" key="6">
    <source>
        <dbReference type="Pfam" id="PF08241"/>
    </source>
</evidence>
<evidence type="ECO:0000256" key="4">
    <source>
        <dbReference type="ARBA" id="ARBA00022691"/>
    </source>
</evidence>
<dbReference type="CDD" id="cd02440">
    <property type="entry name" value="AdoMet_MTases"/>
    <property type="match status" value="1"/>
</dbReference>
<organism evidence="7 8">
    <name type="scientific">Cognatiluteimonas weifangensis</name>
    <dbReference type="NCBI Taxonomy" id="2303539"/>
    <lineage>
        <taxon>Bacteria</taxon>
        <taxon>Pseudomonadati</taxon>
        <taxon>Pseudomonadota</taxon>
        <taxon>Gammaproteobacteria</taxon>
        <taxon>Lysobacterales</taxon>
        <taxon>Lysobacteraceae</taxon>
        <taxon>Cognatiluteimonas</taxon>
    </lineage>
</organism>
<keyword evidence="1 5" id="KW-0489">Methyltransferase</keyword>
<dbReference type="InterPro" id="IPR010233">
    <property type="entry name" value="UbiG_MeTrfase"/>
</dbReference>
<accession>A0A372DP41</accession>
<comment type="caution">
    <text evidence="7">The sequence shown here is derived from an EMBL/GenBank/DDBJ whole genome shotgun (WGS) entry which is preliminary data.</text>
</comment>
<dbReference type="GO" id="GO:0010420">
    <property type="term" value="F:polyprenyldihydroxybenzoate methyltransferase activity"/>
    <property type="evidence" value="ECO:0007669"/>
    <property type="project" value="InterPro"/>
</dbReference>
<dbReference type="EMBL" id="QVPD01000004">
    <property type="protein sequence ID" value="RFP61177.1"/>
    <property type="molecule type" value="Genomic_DNA"/>
</dbReference>
<evidence type="ECO:0000256" key="2">
    <source>
        <dbReference type="ARBA" id="ARBA00022679"/>
    </source>
</evidence>
<dbReference type="PANTHER" id="PTHR43464">
    <property type="entry name" value="METHYLTRANSFERASE"/>
    <property type="match status" value="1"/>
</dbReference>
<evidence type="ECO:0000256" key="5">
    <source>
        <dbReference type="HAMAP-Rule" id="MF_00472"/>
    </source>
</evidence>
<dbReference type="AlphaFoldDB" id="A0A372DP41"/>
<evidence type="ECO:0000256" key="1">
    <source>
        <dbReference type="ARBA" id="ARBA00022603"/>
    </source>
</evidence>
<dbReference type="OrthoDB" id="9801538at2"/>
<feature type="domain" description="Methyltransferase type 11" evidence="6">
    <location>
        <begin position="55"/>
        <end position="151"/>
    </location>
</feature>
<keyword evidence="8" id="KW-1185">Reference proteome</keyword>
<feature type="binding site" evidence="5">
    <location>
        <position position="79"/>
    </location>
    <ligand>
        <name>S-adenosyl-L-methionine</name>
        <dbReference type="ChEBI" id="CHEBI:59789"/>
    </ligand>
</feature>
<dbReference type="GO" id="GO:0032259">
    <property type="term" value="P:methylation"/>
    <property type="evidence" value="ECO:0007669"/>
    <property type="project" value="UniProtKB-KW"/>
</dbReference>
<comment type="function">
    <text evidence="5">O-methyltransferase that catalyzes the 2 O-methylation steps in the ubiquinone biosynthetic pathway.</text>
</comment>
<comment type="catalytic activity">
    <reaction evidence="5">
        <text>a 3-demethylubiquinol + S-adenosyl-L-methionine = a ubiquinol + S-adenosyl-L-homocysteine + H(+)</text>
        <dbReference type="Rhea" id="RHEA:44380"/>
        <dbReference type="Rhea" id="RHEA-COMP:9566"/>
        <dbReference type="Rhea" id="RHEA-COMP:10914"/>
        <dbReference type="ChEBI" id="CHEBI:15378"/>
        <dbReference type="ChEBI" id="CHEBI:17976"/>
        <dbReference type="ChEBI" id="CHEBI:57856"/>
        <dbReference type="ChEBI" id="CHEBI:59789"/>
        <dbReference type="ChEBI" id="CHEBI:84422"/>
        <dbReference type="EC" id="2.1.1.64"/>
    </reaction>
</comment>
<protein>
    <recommendedName>
        <fullName evidence="5">Ubiquinone biosynthesis O-methyltransferase</fullName>
    </recommendedName>
    <alternativeName>
        <fullName evidence="5">2-polyprenyl-6-hydroxyphenol methylase</fullName>
        <ecNumber evidence="5">2.1.1.222</ecNumber>
    </alternativeName>
    <alternativeName>
        <fullName evidence="5">3-demethylubiquinone 3-O-methyltransferase</fullName>
        <ecNumber evidence="5">2.1.1.64</ecNumber>
    </alternativeName>
</protein>
<dbReference type="RefSeq" id="WP_117202202.1">
    <property type="nucleotide sequence ID" value="NZ_JBHTBK010000001.1"/>
</dbReference>
<feature type="binding site" evidence="5">
    <location>
        <position position="58"/>
    </location>
    <ligand>
        <name>S-adenosyl-L-methionine</name>
        <dbReference type="ChEBI" id="CHEBI:59789"/>
    </ligand>
</feature>
<dbReference type="PANTHER" id="PTHR43464:SF19">
    <property type="entry name" value="UBIQUINONE BIOSYNTHESIS O-METHYLTRANSFERASE, MITOCHONDRIAL"/>
    <property type="match status" value="1"/>
</dbReference>